<name>A0A849IEA4_9HYPH</name>
<evidence type="ECO:0000313" key="4">
    <source>
        <dbReference type="Proteomes" id="UP000564885"/>
    </source>
</evidence>
<dbReference type="GO" id="GO:0016491">
    <property type="term" value="F:oxidoreductase activity"/>
    <property type="evidence" value="ECO:0007669"/>
    <property type="project" value="UniProtKB-KW"/>
</dbReference>
<keyword evidence="4" id="KW-1185">Reference proteome</keyword>
<dbReference type="EMBL" id="JABEPP010000006">
    <property type="protein sequence ID" value="NNM74555.1"/>
    <property type="molecule type" value="Genomic_DNA"/>
</dbReference>
<dbReference type="RefSeq" id="WP_171220026.1">
    <property type="nucleotide sequence ID" value="NZ_JABEPP010000006.1"/>
</dbReference>
<evidence type="ECO:0000259" key="2">
    <source>
        <dbReference type="Pfam" id="PF01266"/>
    </source>
</evidence>
<dbReference type="Gene3D" id="3.50.50.60">
    <property type="entry name" value="FAD/NAD(P)-binding domain"/>
    <property type="match status" value="1"/>
</dbReference>
<dbReference type="Proteomes" id="UP000564885">
    <property type="component" value="Unassembled WGS sequence"/>
</dbReference>
<dbReference type="GO" id="GO:0005737">
    <property type="term" value="C:cytoplasm"/>
    <property type="evidence" value="ECO:0007669"/>
    <property type="project" value="TreeGrafter"/>
</dbReference>
<evidence type="ECO:0000313" key="3">
    <source>
        <dbReference type="EMBL" id="NNM74555.1"/>
    </source>
</evidence>
<evidence type="ECO:0000256" key="1">
    <source>
        <dbReference type="ARBA" id="ARBA00023002"/>
    </source>
</evidence>
<accession>A0A849IEA4</accession>
<proteinExistence type="predicted"/>
<protein>
    <submittedName>
        <fullName evidence="3">FAD-binding oxidoreductase</fullName>
    </submittedName>
</protein>
<sequence>MTEVEVAIVGGGIAGASAAAHLAPHHKVVLLEREDQPGYHASGRSAALFTETYGNAVVRGLTVASRPFLASPPPGFAEHPLLTPRGVLHVGGEDDLDRLSALHAETSALVPDVRFLGGAEARRLVPALKEGWVRGGVLEPDARDIDTHGCLQGFLRVARAYGAEILTRAEVVGIERRGGRWRLRLPAAEVSADILVNAAGAWADRVAALAGVPRRGLQPMRRTAFLFGPPDGVSARDWPMVVGPGEAFYFKPDAGLLLASPADEAPSEPTDAQPEEIDVAVAADRIQEIAELPIRRILRRWAGLRTFAPDRTPVVGFDPAAESFFWLAGQGGYGFHTAPALAAIAAGLITRNAVPEPVADLGIAADHLAPGRLPPR</sequence>
<feature type="domain" description="FAD dependent oxidoreductase" evidence="2">
    <location>
        <begin position="6"/>
        <end position="346"/>
    </location>
</feature>
<dbReference type="PANTHER" id="PTHR13847">
    <property type="entry name" value="SARCOSINE DEHYDROGENASE-RELATED"/>
    <property type="match status" value="1"/>
</dbReference>
<dbReference type="InterPro" id="IPR036188">
    <property type="entry name" value="FAD/NAD-bd_sf"/>
</dbReference>
<dbReference type="Pfam" id="PF01266">
    <property type="entry name" value="DAO"/>
    <property type="match status" value="1"/>
</dbReference>
<organism evidence="3 4">
    <name type="scientific">Enterovirga aerilata</name>
    <dbReference type="NCBI Taxonomy" id="2730920"/>
    <lineage>
        <taxon>Bacteria</taxon>
        <taxon>Pseudomonadati</taxon>
        <taxon>Pseudomonadota</taxon>
        <taxon>Alphaproteobacteria</taxon>
        <taxon>Hyphomicrobiales</taxon>
        <taxon>Methylobacteriaceae</taxon>
        <taxon>Enterovirga</taxon>
    </lineage>
</organism>
<dbReference type="AlphaFoldDB" id="A0A849IEA4"/>
<dbReference type="InterPro" id="IPR006076">
    <property type="entry name" value="FAD-dep_OxRdtase"/>
</dbReference>
<dbReference type="Gene3D" id="3.30.9.10">
    <property type="entry name" value="D-Amino Acid Oxidase, subunit A, domain 2"/>
    <property type="match status" value="1"/>
</dbReference>
<reference evidence="3 4" key="1">
    <citation type="submission" date="2020-04" db="EMBL/GenBank/DDBJ databases">
        <title>Enterovirga sp. isolate from soil.</title>
        <authorList>
            <person name="Chea S."/>
            <person name="Kim D.-U."/>
        </authorList>
    </citation>
    <scope>NUCLEOTIDE SEQUENCE [LARGE SCALE GENOMIC DNA]</scope>
    <source>
        <strain evidence="3 4">DB1703</strain>
    </source>
</reference>
<dbReference type="PANTHER" id="PTHR13847:SF287">
    <property type="entry name" value="FAD-DEPENDENT OXIDOREDUCTASE DOMAIN-CONTAINING PROTEIN 1"/>
    <property type="match status" value="1"/>
</dbReference>
<dbReference type="SUPFAM" id="SSF51905">
    <property type="entry name" value="FAD/NAD(P)-binding domain"/>
    <property type="match status" value="1"/>
</dbReference>
<comment type="caution">
    <text evidence="3">The sequence shown here is derived from an EMBL/GenBank/DDBJ whole genome shotgun (WGS) entry which is preliminary data.</text>
</comment>
<gene>
    <name evidence="3" type="ORF">HJG44_19535</name>
</gene>
<keyword evidence="1" id="KW-0560">Oxidoreductase</keyword>